<dbReference type="InParanoid" id="S8EHX9"/>
<evidence type="ECO:0000313" key="2">
    <source>
        <dbReference type="EMBL" id="EPT04712.1"/>
    </source>
</evidence>
<accession>S8EHX9</accession>
<sequence>MSDSNATPPPPYDAMIELGDPNATFRRAFATLASDHQDIMNLFRDVAQQLAIAQEFGPRHPLTEEWDRSERVRTIGRSIVNPGGRHSDARLSLLVKYLDIAEAVSDSDSKFTMRNRIVRIQQFKQSLNNKRREAERHSDQFNKLKERAEHFQSQFRVAAGLDSVTRTQSFFARLWSQIVNCWKAIMNAIAKLLNCLFNIVRQLCSVLKYIHLQCGPADFRVFFNDYSRLPEEYEMRCSGTARAATDVDSDISILRQKLAGFDTAWDIVARSCDELEEWLTLAHLTNTSTLPEFRQLLETKLNRTRKVFLPLMECMRAYSLGESPTL</sequence>
<organism evidence="2 3">
    <name type="scientific">Fomitopsis schrenkii</name>
    <name type="common">Brown rot fungus</name>
    <dbReference type="NCBI Taxonomy" id="2126942"/>
    <lineage>
        <taxon>Eukaryota</taxon>
        <taxon>Fungi</taxon>
        <taxon>Dikarya</taxon>
        <taxon>Basidiomycota</taxon>
        <taxon>Agaricomycotina</taxon>
        <taxon>Agaricomycetes</taxon>
        <taxon>Polyporales</taxon>
        <taxon>Fomitopsis</taxon>
    </lineage>
</organism>
<reference evidence="2 3" key="1">
    <citation type="journal article" date="2012" name="Science">
        <title>The Paleozoic origin of enzymatic lignin decomposition reconstructed from 31 fungal genomes.</title>
        <authorList>
            <person name="Floudas D."/>
            <person name="Binder M."/>
            <person name="Riley R."/>
            <person name="Barry K."/>
            <person name="Blanchette R.A."/>
            <person name="Henrissat B."/>
            <person name="Martinez A.T."/>
            <person name="Otillar R."/>
            <person name="Spatafora J.W."/>
            <person name="Yadav J.S."/>
            <person name="Aerts A."/>
            <person name="Benoit I."/>
            <person name="Boyd A."/>
            <person name="Carlson A."/>
            <person name="Copeland A."/>
            <person name="Coutinho P.M."/>
            <person name="de Vries R.P."/>
            <person name="Ferreira P."/>
            <person name="Findley K."/>
            <person name="Foster B."/>
            <person name="Gaskell J."/>
            <person name="Glotzer D."/>
            <person name="Gorecki P."/>
            <person name="Heitman J."/>
            <person name="Hesse C."/>
            <person name="Hori C."/>
            <person name="Igarashi K."/>
            <person name="Jurgens J.A."/>
            <person name="Kallen N."/>
            <person name="Kersten P."/>
            <person name="Kohler A."/>
            <person name="Kuees U."/>
            <person name="Kumar T.K.A."/>
            <person name="Kuo A."/>
            <person name="LaButti K."/>
            <person name="Larrondo L.F."/>
            <person name="Lindquist E."/>
            <person name="Ling A."/>
            <person name="Lombard V."/>
            <person name="Lucas S."/>
            <person name="Lundell T."/>
            <person name="Martin R."/>
            <person name="McLaughlin D.J."/>
            <person name="Morgenstern I."/>
            <person name="Morin E."/>
            <person name="Murat C."/>
            <person name="Nagy L.G."/>
            <person name="Nolan M."/>
            <person name="Ohm R.A."/>
            <person name="Patyshakuliyeva A."/>
            <person name="Rokas A."/>
            <person name="Ruiz-Duenas F.J."/>
            <person name="Sabat G."/>
            <person name="Salamov A."/>
            <person name="Samejima M."/>
            <person name="Schmutz J."/>
            <person name="Slot J.C."/>
            <person name="St John F."/>
            <person name="Stenlid J."/>
            <person name="Sun H."/>
            <person name="Sun S."/>
            <person name="Syed K."/>
            <person name="Tsang A."/>
            <person name="Wiebenga A."/>
            <person name="Young D."/>
            <person name="Pisabarro A."/>
            <person name="Eastwood D.C."/>
            <person name="Martin F."/>
            <person name="Cullen D."/>
            <person name="Grigoriev I.V."/>
            <person name="Hibbett D.S."/>
        </authorList>
    </citation>
    <scope>NUCLEOTIDE SEQUENCE</scope>
    <source>
        <strain evidence="3">FP-58527</strain>
    </source>
</reference>
<evidence type="ECO:0000256" key="1">
    <source>
        <dbReference type="SAM" id="Coils"/>
    </source>
</evidence>
<dbReference type="STRING" id="743788.S8EHX9"/>
<proteinExistence type="predicted"/>
<dbReference type="OrthoDB" id="10375066at2759"/>
<name>S8EHX9_FOMSC</name>
<keyword evidence="3" id="KW-1185">Reference proteome</keyword>
<dbReference type="HOGENOM" id="CLU_076158_0_0_1"/>
<keyword evidence="1" id="KW-0175">Coiled coil</keyword>
<dbReference type="EMBL" id="KE504126">
    <property type="protein sequence ID" value="EPT04712.1"/>
    <property type="molecule type" value="Genomic_DNA"/>
</dbReference>
<dbReference type="Proteomes" id="UP000015241">
    <property type="component" value="Unassembled WGS sequence"/>
</dbReference>
<dbReference type="AlphaFoldDB" id="S8EHX9"/>
<evidence type="ECO:0000313" key="3">
    <source>
        <dbReference type="Proteomes" id="UP000015241"/>
    </source>
</evidence>
<gene>
    <name evidence="2" type="ORF">FOMPIDRAFT_82017</name>
</gene>
<feature type="coiled-coil region" evidence="1">
    <location>
        <begin position="120"/>
        <end position="154"/>
    </location>
</feature>
<protein>
    <submittedName>
        <fullName evidence="2">Uncharacterized protein</fullName>
    </submittedName>
</protein>